<name>M7B8P6_CHEMY</name>
<proteinExistence type="predicted"/>
<dbReference type="AlphaFoldDB" id="M7B8P6"/>
<dbReference type="Proteomes" id="UP000031443">
    <property type="component" value="Unassembled WGS sequence"/>
</dbReference>
<protein>
    <submittedName>
        <fullName evidence="1">Uncharacterized protein</fullName>
    </submittedName>
</protein>
<keyword evidence="2" id="KW-1185">Reference proteome</keyword>
<dbReference type="EMBL" id="KB535687">
    <property type="protein sequence ID" value="EMP33519.1"/>
    <property type="molecule type" value="Genomic_DNA"/>
</dbReference>
<organism evidence="1 2">
    <name type="scientific">Chelonia mydas</name>
    <name type="common">Green sea-turtle</name>
    <name type="synonym">Chelonia agassizi</name>
    <dbReference type="NCBI Taxonomy" id="8469"/>
    <lineage>
        <taxon>Eukaryota</taxon>
        <taxon>Metazoa</taxon>
        <taxon>Chordata</taxon>
        <taxon>Craniata</taxon>
        <taxon>Vertebrata</taxon>
        <taxon>Euteleostomi</taxon>
        <taxon>Archelosauria</taxon>
        <taxon>Testudinata</taxon>
        <taxon>Testudines</taxon>
        <taxon>Cryptodira</taxon>
        <taxon>Durocryptodira</taxon>
        <taxon>Americhelydia</taxon>
        <taxon>Chelonioidea</taxon>
        <taxon>Cheloniidae</taxon>
        <taxon>Chelonia</taxon>
    </lineage>
</organism>
<evidence type="ECO:0000313" key="2">
    <source>
        <dbReference type="Proteomes" id="UP000031443"/>
    </source>
</evidence>
<evidence type="ECO:0000313" key="1">
    <source>
        <dbReference type="EMBL" id="EMP33519.1"/>
    </source>
</evidence>
<reference evidence="2" key="1">
    <citation type="journal article" date="2013" name="Nat. Genet.">
        <title>The draft genomes of soft-shell turtle and green sea turtle yield insights into the development and evolution of the turtle-specific body plan.</title>
        <authorList>
            <person name="Wang Z."/>
            <person name="Pascual-Anaya J."/>
            <person name="Zadissa A."/>
            <person name="Li W."/>
            <person name="Niimura Y."/>
            <person name="Huang Z."/>
            <person name="Li C."/>
            <person name="White S."/>
            <person name="Xiong Z."/>
            <person name="Fang D."/>
            <person name="Wang B."/>
            <person name="Ming Y."/>
            <person name="Chen Y."/>
            <person name="Zheng Y."/>
            <person name="Kuraku S."/>
            <person name="Pignatelli M."/>
            <person name="Herrero J."/>
            <person name="Beal K."/>
            <person name="Nozawa M."/>
            <person name="Li Q."/>
            <person name="Wang J."/>
            <person name="Zhang H."/>
            <person name="Yu L."/>
            <person name="Shigenobu S."/>
            <person name="Wang J."/>
            <person name="Liu J."/>
            <person name="Flicek P."/>
            <person name="Searle S."/>
            <person name="Wang J."/>
            <person name="Kuratani S."/>
            <person name="Yin Y."/>
            <person name="Aken B."/>
            <person name="Zhang G."/>
            <person name="Irie N."/>
        </authorList>
    </citation>
    <scope>NUCLEOTIDE SEQUENCE [LARGE SCALE GENOMIC DNA]</scope>
</reference>
<sequence length="129" mass="14483">MPRANGGSVAAVLVTEYYRDKVDEIISFVGPTSVVLPPTFCKREDTRLDTVPSMDLIPQHLALQQCPRLICLSILLTKDMSTLIMDLHCGDRSTRGRFNGSSEDLLNRPQITLLSTPVLYWNEKYKGPM</sequence>
<gene>
    <name evidence="1" type="ORF">UY3_09336</name>
</gene>
<accession>M7B8P6</accession>